<evidence type="ECO:0000256" key="1">
    <source>
        <dbReference type="SAM" id="MobiDB-lite"/>
    </source>
</evidence>
<dbReference type="EMBL" id="AFNU02000010">
    <property type="protein sequence ID" value="ERJ11506.1"/>
    <property type="molecule type" value="Genomic_DNA"/>
</dbReference>
<keyword evidence="2" id="KW-0472">Membrane</keyword>
<reference evidence="3 4" key="2">
    <citation type="journal article" date="2013" name="PLoS ONE">
        <title>INDIGO - INtegrated Data Warehouse of MIcrobial GenOmes with Examples from the Red Sea Extremophiles.</title>
        <authorList>
            <person name="Alam I."/>
            <person name="Antunes A."/>
            <person name="Kamau A.A."/>
            <person name="Ba Alawi W."/>
            <person name="Kalkatawi M."/>
            <person name="Stingl U."/>
            <person name="Bajic V.B."/>
        </authorList>
    </citation>
    <scope>NUCLEOTIDE SEQUENCE [LARGE SCALE GENOMIC DNA]</scope>
    <source>
        <strain evidence="3 4">SSD-17B</strain>
    </source>
</reference>
<keyword evidence="2" id="KW-0812">Transmembrane</keyword>
<evidence type="ECO:0000313" key="4">
    <source>
        <dbReference type="Proteomes" id="UP000005707"/>
    </source>
</evidence>
<evidence type="ECO:0000313" key="3">
    <source>
        <dbReference type="EMBL" id="ERJ11506.1"/>
    </source>
</evidence>
<gene>
    <name evidence="3" type="ORF">HLPCO_002418</name>
</gene>
<keyword evidence="4" id="KW-1185">Reference proteome</keyword>
<feature type="compositionally biased region" description="Basic and acidic residues" evidence="1">
    <location>
        <begin position="206"/>
        <end position="222"/>
    </location>
</feature>
<evidence type="ECO:0008006" key="5">
    <source>
        <dbReference type="Google" id="ProtNLM"/>
    </source>
</evidence>
<dbReference type="InParanoid" id="U2E9J9"/>
<accession>U2E9J9</accession>
<sequence>MNRIQGKGLAIAGSIVSSLFSLLFVVLGFVLKAMVNQSSFHLTTVDGMMETNPNITREEALQLVNESNMGFDFLANIIIFGALFFLLLGVIALVLSIKVTYKNKVLVGIILIVFAFVHIIFSRFLASILLLIAGILILSANESKNTRQLRLPEDLSKDSNDGKSTDYHENESNEHNQSTNLDEKITDEIVLTDEPEISSDEIEQSTNRHDSSSDEHNLDSEHNNSNYNS</sequence>
<keyword evidence="2" id="KW-1133">Transmembrane helix</keyword>
<dbReference type="Proteomes" id="UP000005707">
    <property type="component" value="Unassembled WGS sequence"/>
</dbReference>
<dbReference type="RefSeq" id="WP_008827064.1">
    <property type="nucleotide sequence ID" value="NZ_AFNU02000010.1"/>
</dbReference>
<dbReference type="AlphaFoldDB" id="U2E9J9"/>
<feature type="transmembrane region" description="Helical" evidence="2">
    <location>
        <begin position="9"/>
        <end position="31"/>
    </location>
</feature>
<organism evidence="3 4">
    <name type="scientific">Haloplasma contractile SSD-17B</name>
    <dbReference type="NCBI Taxonomy" id="1033810"/>
    <lineage>
        <taxon>Bacteria</taxon>
        <taxon>Bacillati</taxon>
        <taxon>Mycoplasmatota</taxon>
        <taxon>Mollicutes</taxon>
        <taxon>Haloplasmatales</taxon>
        <taxon>Haloplasmataceae</taxon>
        <taxon>Haloplasma</taxon>
    </lineage>
</organism>
<reference evidence="3 4" key="1">
    <citation type="journal article" date="2011" name="J. Bacteriol.">
        <title>Genome sequence of Haloplasma contractile, an unusual contractile bacterium from a deep-sea anoxic brine lake.</title>
        <authorList>
            <person name="Antunes A."/>
            <person name="Alam I."/>
            <person name="El Dorry H."/>
            <person name="Siam R."/>
            <person name="Robertson A."/>
            <person name="Bajic V.B."/>
            <person name="Stingl U."/>
        </authorList>
    </citation>
    <scope>NUCLEOTIDE SEQUENCE [LARGE SCALE GENOMIC DNA]</scope>
    <source>
        <strain evidence="3 4">SSD-17B</strain>
    </source>
</reference>
<feature type="region of interest" description="Disordered" evidence="1">
    <location>
        <begin position="149"/>
        <end position="229"/>
    </location>
</feature>
<protein>
    <recommendedName>
        <fullName evidence="5">DUF4064 domain-containing protein</fullName>
    </recommendedName>
</protein>
<feature type="compositionally biased region" description="Basic and acidic residues" evidence="1">
    <location>
        <begin position="150"/>
        <end position="174"/>
    </location>
</feature>
<feature type="transmembrane region" description="Helical" evidence="2">
    <location>
        <begin position="73"/>
        <end position="95"/>
    </location>
</feature>
<proteinExistence type="predicted"/>
<comment type="caution">
    <text evidence="3">The sequence shown here is derived from an EMBL/GenBank/DDBJ whole genome shotgun (WGS) entry which is preliminary data.</text>
</comment>
<name>U2E9J9_9MOLU</name>
<feature type="compositionally biased region" description="Acidic residues" evidence="1">
    <location>
        <begin position="190"/>
        <end position="203"/>
    </location>
</feature>
<evidence type="ECO:0000256" key="2">
    <source>
        <dbReference type="SAM" id="Phobius"/>
    </source>
</evidence>
<feature type="transmembrane region" description="Helical" evidence="2">
    <location>
        <begin position="107"/>
        <end position="140"/>
    </location>
</feature>